<evidence type="ECO:0000256" key="6">
    <source>
        <dbReference type="SAM" id="MobiDB-lite"/>
    </source>
</evidence>
<dbReference type="Proteomes" id="UP000694888">
    <property type="component" value="Unplaced"/>
</dbReference>
<dbReference type="SMART" id="SM01244">
    <property type="entry name" value="IRS"/>
    <property type="match status" value="1"/>
</dbReference>
<dbReference type="PANTHER" id="PTHR21258">
    <property type="entry name" value="DOCKING PROTEIN RELATED"/>
    <property type="match status" value="1"/>
</dbReference>
<dbReference type="InterPro" id="IPR038742">
    <property type="entry name" value="FRS2_PTB"/>
</dbReference>
<evidence type="ECO:0000256" key="2">
    <source>
        <dbReference type="ARBA" id="ARBA00022553"/>
    </source>
</evidence>
<evidence type="ECO:0000259" key="7">
    <source>
        <dbReference type="PROSITE" id="PS51064"/>
    </source>
</evidence>
<accession>A0ABM1A598</accession>
<dbReference type="GeneID" id="101853714"/>
<name>A0ABM1A598_APLCA</name>
<dbReference type="PANTHER" id="PTHR21258:SF55">
    <property type="entry name" value="FI23523P1"/>
    <property type="match status" value="1"/>
</dbReference>
<feature type="region of interest" description="Disordered" evidence="6">
    <location>
        <begin position="106"/>
        <end position="154"/>
    </location>
</feature>
<dbReference type="Pfam" id="PF02174">
    <property type="entry name" value="IRS"/>
    <property type="match status" value="1"/>
</dbReference>
<evidence type="ECO:0000256" key="1">
    <source>
        <dbReference type="ARBA" id="ARBA00004370"/>
    </source>
</evidence>
<comment type="subcellular location">
    <subcellularLocation>
        <location evidence="1">Membrane</location>
    </subcellularLocation>
</comment>
<dbReference type="PROSITE" id="PS51064">
    <property type="entry name" value="IRS_PTB"/>
    <property type="match status" value="1"/>
</dbReference>
<dbReference type="SUPFAM" id="SSF50729">
    <property type="entry name" value="PH domain-like"/>
    <property type="match status" value="1"/>
</dbReference>
<dbReference type="InterPro" id="IPR002404">
    <property type="entry name" value="IRS_PTB"/>
</dbReference>
<keyword evidence="5" id="KW-0449">Lipoprotein</keyword>
<keyword evidence="9" id="KW-0675">Receptor</keyword>
<gene>
    <name evidence="9" type="primary">LOC101853714</name>
</gene>
<feature type="domain" description="IRS-type PTB" evidence="7">
    <location>
        <begin position="10"/>
        <end position="113"/>
    </location>
</feature>
<evidence type="ECO:0000256" key="3">
    <source>
        <dbReference type="ARBA" id="ARBA00022707"/>
    </source>
</evidence>
<sequence length="262" mass="28677">MGCTYSGQSSRNEGAVRSFRVHNVDDQGVKLSRGNIEIRDNDLLLYQKGKEPIRWPLHCLRRYGFDAELFSFESGRRSATGAGIYAFKCAHAEALFNLVQESIQRAGEEAQRGQQPQPQPHVNHTVAAPPGNQPLMDWGVPVPGGPPHHHESFSHFVPPPGADDSPDMQHAGREGSSHLYVNGVVNRDNPQHEYLNAGPQVGAIGAFQIDETAALIEFLHHPPGFGGGNGRSQVNYAELYMPEAPASVENLVEEAMDRKDDG</sequence>
<dbReference type="RefSeq" id="XP_012941091.1">
    <property type="nucleotide sequence ID" value="XM_013085637.1"/>
</dbReference>
<dbReference type="SMART" id="SM00310">
    <property type="entry name" value="PTBI"/>
    <property type="match status" value="1"/>
</dbReference>
<feature type="compositionally biased region" description="Polar residues" evidence="6">
    <location>
        <begin position="112"/>
        <end position="122"/>
    </location>
</feature>
<evidence type="ECO:0000313" key="9">
    <source>
        <dbReference type="RefSeq" id="XP_012941091.1"/>
    </source>
</evidence>
<dbReference type="Gene3D" id="2.30.29.30">
    <property type="entry name" value="Pleckstrin-homology domain (PH domain)/Phosphotyrosine-binding domain (PTB)"/>
    <property type="match status" value="1"/>
</dbReference>
<evidence type="ECO:0000256" key="4">
    <source>
        <dbReference type="ARBA" id="ARBA00023136"/>
    </source>
</evidence>
<keyword evidence="3" id="KW-0519">Myristate</keyword>
<keyword evidence="4" id="KW-0472">Membrane</keyword>
<keyword evidence="2" id="KW-0597">Phosphoprotein</keyword>
<organism evidence="8 9">
    <name type="scientific">Aplysia californica</name>
    <name type="common">California sea hare</name>
    <dbReference type="NCBI Taxonomy" id="6500"/>
    <lineage>
        <taxon>Eukaryota</taxon>
        <taxon>Metazoa</taxon>
        <taxon>Spiralia</taxon>
        <taxon>Lophotrochozoa</taxon>
        <taxon>Mollusca</taxon>
        <taxon>Gastropoda</taxon>
        <taxon>Heterobranchia</taxon>
        <taxon>Euthyneura</taxon>
        <taxon>Tectipleura</taxon>
        <taxon>Aplysiida</taxon>
        <taxon>Aplysioidea</taxon>
        <taxon>Aplysiidae</taxon>
        <taxon>Aplysia</taxon>
    </lineage>
</organism>
<evidence type="ECO:0000313" key="8">
    <source>
        <dbReference type="Proteomes" id="UP000694888"/>
    </source>
</evidence>
<dbReference type="InterPro" id="IPR050996">
    <property type="entry name" value="Docking_Protein_DOK"/>
</dbReference>
<evidence type="ECO:0000256" key="5">
    <source>
        <dbReference type="ARBA" id="ARBA00023288"/>
    </source>
</evidence>
<dbReference type="InterPro" id="IPR011993">
    <property type="entry name" value="PH-like_dom_sf"/>
</dbReference>
<dbReference type="CDD" id="cd01202">
    <property type="entry name" value="PTB_FRS2"/>
    <property type="match status" value="1"/>
</dbReference>
<proteinExistence type="predicted"/>
<keyword evidence="8" id="KW-1185">Reference proteome</keyword>
<reference evidence="9" key="1">
    <citation type="submission" date="2025-08" db="UniProtKB">
        <authorList>
            <consortium name="RefSeq"/>
        </authorList>
    </citation>
    <scope>IDENTIFICATION</scope>
</reference>
<protein>
    <submittedName>
        <fullName evidence="9">Fibroblast growth factor receptor substrate 3</fullName>
    </submittedName>
</protein>